<dbReference type="EMBL" id="PZPP01000016">
    <property type="protein sequence ID" value="PTM34145.1"/>
    <property type="molecule type" value="Genomic_DNA"/>
</dbReference>
<comment type="caution">
    <text evidence="2">The sequence shown here is derived from an EMBL/GenBank/DDBJ whole genome shotgun (WGS) entry which is preliminary data.</text>
</comment>
<gene>
    <name evidence="2" type="ORF">DA103_19235</name>
</gene>
<reference evidence="2 3" key="1">
    <citation type="submission" date="2018-04" db="EMBL/GenBank/DDBJ databases">
        <title>Genome sequencing reveals highly heavy metal resistance and biotechnology application of the novel Enterobacter cloacae amazonensis isolated from wastewater river in Manaus - Amazonas.</title>
        <authorList>
            <person name="Astolfi M.C.T."/>
            <person name="Carvalho E.B.D.S."/>
            <person name="Lacerda L.B."/>
            <person name="Pinto M.V."/>
            <person name="Nogueira V.B."/>
            <person name="Barros A.M."/>
            <person name="Astolfi-Filho S."/>
        </authorList>
    </citation>
    <scope>NUCLEOTIDE SEQUENCE [LARGE SCALE GENOMIC DNA]</scope>
    <source>
        <strain evidence="3">amazonensis</strain>
    </source>
</reference>
<sequence>MFILKKNVKWSPDGCRLEVVEAGSYQDGELPDRFLVIAGELGVIDTVEGGEKKTDADQLPELPELPELPAPQKSKK</sequence>
<proteinExistence type="predicted"/>
<accession>A0A2T4XW46</accession>
<protein>
    <recommendedName>
        <fullName evidence="4">Bacteriophage protein</fullName>
    </recommendedName>
</protein>
<name>A0A2T4XW46_ENTCL</name>
<dbReference type="RefSeq" id="WP_108090964.1">
    <property type="nucleotide sequence ID" value="NZ_PZPP01000016.1"/>
</dbReference>
<dbReference type="OrthoDB" id="6573855at2"/>
<evidence type="ECO:0000313" key="3">
    <source>
        <dbReference type="Proteomes" id="UP000241614"/>
    </source>
</evidence>
<evidence type="ECO:0000313" key="2">
    <source>
        <dbReference type="EMBL" id="PTM34145.1"/>
    </source>
</evidence>
<dbReference type="Proteomes" id="UP000241614">
    <property type="component" value="Unassembled WGS sequence"/>
</dbReference>
<organism evidence="2 3">
    <name type="scientific">Enterobacter cloacae</name>
    <dbReference type="NCBI Taxonomy" id="550"/>
    <lineage>
        <taxon>Bacteria</taxon>
        <taxon>Pseudomonadati</taxon>
        <taxon>Pseudomonadota</taxon>
        <taxon>Gammaproteobacteria</taxon>
        <taxon>Enterobacterales</taxon>
        <taxon>Enterobacteriaceae</taxon>
        <taxon>Enterobacter</taxon>
        <taxon>Enterobacter cloacae complex</taxon>
    </lineage>
</organism>
<evidence type="ECO:0008006" key="4">
    <source>
        <dbReference type="Google" id="ProtNLM"/>
    </source>
</evidence>
<feature type="region of interest" description="Disordered" evidence="1">
    <location>
        <begin position="47"/>
        <end position="76"/>
    </location>
</feature>
<evidence type="ECO:0000256" key="1">
    <source>
        <dbReference type="SAM" id="MobiDB-lite"/>
    </source>
</evidence>
<dbReference type="AlphaFoldDB" id="A0A2T4XW46"/>